<feature type="region of interest" description="Disordered" evidence="1">
    <location>
        <begin position="96"/>
        <end position="139"/>
    </location>
</feature>
<feature type="compositionally biased region" description="Low complexity" evidence="1">
    <location>
        <begin position="118"/>
        <end position="133"/>
    </location>
</feature>
<organism evidence="2 3">
    <name type="scientific">Prorocentrum cordatum</name>
    <dbReference type="NCBI Taxonomy" id="2364126"/>
    <lineage>
        <taxon>Eukaryota</taxon>
        <taxon>Sar</taxon>
        <taxon>Alveolata</taxon>
        <taxon>Dinophyceae</taxon>
        <taxon>Prorocentrales</taxon>
        <taxon>Prorocentraceae</taxon>
        <taxon>Prorocentrum</taxon>
    </lineage>
</organism>
<dbReference type="EMBL" id="CAUYUJ010003707">
    <property type="protein sequence ID" value="CAK0806414.1"/>
    <property type="molecule type" value="Genomic_DNA"/>
</dbReference>
<accession>A0ABN9QK28</accession>
<evidence type="ECO:0000313" key="3">
    <source>
        <dbReference type="Proteomes" id="UP001189429"/>
    </source>
</evidence>
<keyword evidence="3" id="KW-1185">Reference proteome</keyword>
<reference evidence="2" key="1">
    <citation type="submission" date="2023-10" db="EMBL/GenBank/DDBJ databases">
        <authorList>
            <person name="Chen Y."/>
            <person name="Shah S."/>
            <person name="Dougan E. K."/>
            <person name="Thang M."/>
            <person name="Chan C."/>
        </authorList>
    </citation>
    <scope>NUCLEOTIDE SEQUENCE [LARGE SCALE GENOMIC DNA]</scope>
</reference>
<evidence type="ECO:0000313" key="2">
    <source>
        <dbReference type="EMBL" id="CAK0806414.1"/>
    </source>
</evidence>
<protein>
    <submittedName>
        <fullName evidence="2">Uncharacterized protein</fullName>
    </submittedName>
</protein>
<comment type="caution">
    <text evidence="2">The sequence shown here is derived from an EMBL/GenBank/DDBJ whole genome shotgun (WGS) entry which is preliminary data.</text>
</comment>
<name>A0ABN9QK28_9DINO</name>
<gene>
    <name evidence="2" type="ORF">PCOR1329_LOCUS12647</name>
</gene>
<evidence type="ECO:0000256" key="1">
    <source>
        <dbReference type="SAM" id="MobiDB-lite"/>
    </source>
</evidence>
<proteinExistence type="predicted"/>
<dbReference type="Proteomes" id="UP001189429">
    <property type="component" value="Unassembled WGS sequence"/>
</dbReference>
<feature type="non-terminal residue" evidence="2">
    <location>
        <position position="1"/>
    </location>
</feature>
<sequence>VPVCQMLMDESQLDLIADDGAQCVDAHPTRADSRGKSADINAANEGDRAEIEVDGQWGLVGNVVIENGNAVRENHGAGWGETSDAPSTIDHAASEIGKRARESDSMEGEVVDQQGPEGDAAGGVRDAAGVNDSRASEDRRRAAGMIGHMVSEVGTLIDRAEIEGDGQRELVGSAVTENGNRPRANHDMVSISGGAMTEVGSQQVLNGHGECETDDGMRSIKAGEDYAGLTA</sequence>
<feature type="non-terminal residue" evidence="2">
    <location>
        <position position="231"/>
    </location>
</feature>